<dbReference type="Gene3D" id="2.10.70.10">
    <property type="entry name" value="Complement Module, domain 1"/>
    <property type="match status" value="5"/>
</dbReference>
<evidence type="ECO:0000313" key="10">
    <source>
        <dbReference type="Proteomes" id="UP000192223"/>
    </source>
</evidence>
<protein>
    <submittedName>
        <fullName evidence="11">Locomotion-related protein Hikaru genki-like</fullName>
    </submittedName>
</protein>
<evidence type="ECO:0000313" key="11">
    <source>
        <dbReference type="RefSeq" id="XP_025833244.1"/>
    </source>
</evidence>
<evidence type="ECO:0000259" key="9">
    <source>
        <dbReference type="PROSITE" id="PS50923"/>
    </source>
</evidence>
<evidence type="ECO:0000256" key="1">
    <source>
        <dbReference type="ARBA" id="ARBA00022659"/>
    </source>
</evidence>
<feature type="domain" description="Sushi" evidence="9">
    <location>
        <begin position="477"/>
        <end position="533"/>
    </location>
</feature>
<dbReference type="GeneID" id="108735201"/>
<dbReference type="SUPFAM" id="SSF48726">
    <property type="entry name" value="Immunoglobulin"/>
    <property type="match status" value="1"/>
</dbReference>
<keyword evidence="1 6" id="KW-0768">Sushi</keyword>
<feature type="signal peptide" evidence="7">
    <location>
        <begin position="1"/>
        <end position="22"/>
    </location>
</feature>
<feature type="domain" description="Sushi" evidence="9">
    <location>
        <begin position="107"/>
        <end position="174"/>
    </location>
</feature>
<feature type="domain" description="Sushi" evidence="9">
    <location>
        <begin position="287"/>
        <end position="345"/>
    </location>
</feature>
<dbReference type="KEGG" id="apln:108735201"/>
<dbReference type="SUPFAM" id="SSF57535">
    <property type="entry name" value="Complement control module/SCR domain"/>
    <property type="match status" value="5"/>
</dbReference>
<comment type="caution">
    <text evidence="6">Lacks conserved residue(s) required for the propagation of feature annotation.</text>
</comment>
<dbReference type="OrthoDB" id="6127264at2759"/>
<dbReference type="FunCoup" id="A0A7F5RBA4">
    <property type="interactions" value="19"/>
</dbReference>
<feature type="domain" description="Sushi" evidence="9">
    <location>
        <begin position="346"/>
        <end position="408"/>
    </location>
</feature>
<accession>A0A7F5RBA4</accession>
<dbReference type="InterPro" id="IPR036179">
    <property type="entry name" value="Ig-like_dom_sf"/>
</dbReference>
<evidence type="ECO:0000256" key="4">
    <source>
        <dbReference type="ARBA" id="ARBA00023157"/>
    </source>
</evidence>
<evidence type="ECO:0000256" key="7">
    <source>
        <dbReference type="SAM" id="SignalP"/>
    </source>
</evidence>
<dbReference type="AlphaFoldDB" id="A0A7F5RBA4"/>
<name>A0A7F5RBA4_AGRPL</name>
<keyword evidence="5" id="KW-0325">Glycoprotein</keyword>
<feature type="disulfide bond" evidence="6">
    <location>
        <begin position="379"/>
        <end position="406"/>
    </location>
</feature>
<dbReference type="PROSITE" id="PS50923">
    <property type="entry name" value="SUSHI"/>
    <property type="match status" value="5"/>
</dbReference>
<dbReference type="InterPro" id="IPR003599">
    <property type="entry name" value="Ig_sub"/>
</dbReference>
<feature type="domain" description="Ig-like" evidence="8">
    <location>
        <begin position="187"/>
        <end position="281"/>
    </location>
</feature>
<evidence type="ECO:0000259" key="8">
    <source>
        <dbReference type="PROSITE" id="PS50835"/>
    </source>
</evidence>
<evidence type="ECO:0000256" key="2">
    <source>
        <dbReference type="ARBA" id="ARBA00022729"/>
    </source>
</evidence>
<feature type="disulfide bond" evidence="6">
    <location>
        <begin position="316"/>
        <end position="343"/>
    </location>
</feature>
<keyword evidence="2 7" id="KW-0732">Signal</keyword>
<dbReference type="PROSITE" id="PS50835">
    <property type="entry name" value="IG_LIKE"/>
    <property type="match status" value="1"/>
</dbReference>
<evidence type="ECO:0000256" key="6">
    <source>
        <dbReference type="PROSITE-ProRule" id="PRU00302"/>
    </source>
</evidence>
<dbReference type="InterPro" id="IPR007110">
    <property type="entry name" value="Ig-like_dom"/>
</dbReference>
<gene>
    <name evidence="11" type="primary">LOC108735201</name>
</gene>
<dbReference type="Proteomes" id="UP000192223">
    <property type="component" value="Unplaced"/>
</dbReference>
<dbReference type="Pfam" id="PF00084">
    <property type="entry name" value="Sushi"/>
    <property type="match status" value="4"/>
</dbReference>
<dbReference type="InterPro" id="IPR013783">
    <property type="entry name" value="Ig-like_fold"/>
</dbReference>
<feature type="chain" id="PRO_5028938966" evidence="7">
    <location>
        <begin position="23"/>
        <end position="537"/>
    </location>
</feature>
<keyword evidence="10" id="KW-1185">Reference proteome</keyword>
<feature type="disulfide bond" evidence="6">
    <location>
        <begin position="445"/>
        <end position="472"/>
    </location>
</feature>
<dbReference type="SMART" id="SM00032">
    <property type="entry name" value="CCP"/>
    <property type="match status" value="5"/>
</dbReference>
<keyword evidence="3" id="KW-0677">Repeat</keyword>
<organism evidence="10 11">
    <name type="scientific">Agrilus planipennis</name>
    <name type="common">Emerald ash borer</name>
    <name type="synonym">Agrilus marcopoli</name>
    <dbReference type="NCBI Taxonomy" id="224129"/>
    <lineage>
        <taxon>Eukaryota</taxon>
        <taxon>Metazoa</taxon>
        <taxon>Ecdysozoa</taxon>
        <taxon>Arthropoda</taxon>
        <taxon>Hexapoda</taxon>
        <taxon>Insecta</taxon>
        <taxon>Pterygota</taxon>
        <taxon>Neoptera</taxon>
        <taxon>Endopterygota</taxon>
        <taxon>Coleoptera</taxon>
        <taxon>Polyphaga</taxon>
        <taxon>Elateriformia</taxon>
        <taxon>Buprestoidea</taxon>
        <taxon>Buprestidae</taxon>
        <taxon>Agrilinae</taxon>
        <taxon>Agrilus</taxon>
    </lineage>
</organism>
<dbReference type="PANTHER" id="PTHR46393:SF7">
    <property type="entry name" value="COMPLEMENT C2"/>
    <property type="match status" value="1"/>
</dbReference>
<dbReference type="RefSeq" id="XP_025833244.1">
    <property type="nucleotide sequence ID" value="XM_025977459.1"/>
</dbReference>
<keyword evidence="4 6" id="KW-1015">Disulfide bond</keyword>
<evidence type="ECO:0000256" key="3">
    <source>
        <dbReference type="ARBA" id="ARBA00022737"/>
    </source>
</evidence>
<feature type="domain" description="Sushi" evidence="9">
    <location>
        <begin position="409"/>
        <end position="474"/>
    </location>
</feature>
<dbReference type="PANTHER" id="PTHR46393">
    <property type="entry name" value="SUSHI DOMAIN-CONTAINING PROTEIN"/>
    <property type="match status" value="1"/>
</dbReference>
<sequence length="537" mass="58770">MHCKGELLRKALLLTTVLKIHARVIRQDLSPSVSCPAPLLTVNGTDAGNSRLNADYRRVREVKFSGAIGPLGEKRLCKIKCIGGQWVGPLCLSDDQKDNGRFHPLFRNCKLEYINPHLIVTFRNVPIQTAGWIFPHGAKLQTRCRELGLYKLLGSASPKCQNGAWTHKLPSCVPTTLLTNFTEDAPPTILIKIPSGSASVEPGGDLAVYPGSTIHLECLFSRRLGSPDWTWTSPLGQYLTGWAISSEERDWKYRLSIYYAKSQDSGTFTCATPRGITNSITLHVAAVHCDPISISNMHLSVRVEGTRLGHKAVFQCPVGFRIKGIANLTCQASGKWSSIIPSCEPVRCPALDSPAGLEEPHLKLEEHNSSYGGRAVFSCTWGYKLVGPPGIECEINGNWSGPLPKCIPIQCPPPVTPLYGHLIQSEAAGMDGERYAVGSLVQFACKGAHVLEGEASIICTETGFWSHPPPFCKPRCSYLGEPKNGHTAPSKFSYEPGDELQVICDPGYETPVEPRPKCMENGNWSMPLPHCTNYSQI</sequence>
<dbReference type="InterPro" id="IPR000436">
    <property type="entry name" value="Sushi_SCR_CCP_dom"/>
</dbReference>
<dbReference type="InterPro" id="IPR035976">
    <property type="entry name" value="Sushi/SCR/CCP_sf"/>
</dbReference>
<dbReference type="Gene3D" id="2.60.40.10">
    <property type="entry name" value="Immunoglobulins"/>
    <property type="match status" value="1"/>
</dbReference>
<proteinExistence type="predicted"/>
<dbReference type="CDD" id="cd00033">
    <property type="entry name" value="CCP"/>
    <property type="match status" value="4"/>
</dbReference>
<evidence type="ECO:0000256" key="5">
    <source>
        <dbReference type="ARBA" id="ARBA00023180"/>
    </source>
</evidence>
<dbReference type="InParanoid" id="A0A7F5RBA4"/>
<feature type="disulfide bond" evidence="6">
    <location>
        <begin position="504"/>
        <end position="531"/>
    </location>
</feature>
<reference evidence="11" key="1">
    <citation type="submission" date="2025-08" db="UniProtKB">
        <authorList>
            <consortium name="RefSeq"/>
        </authorList>
    </citation>
    <scope>IDENTIFICATION</scope>
    <source>
        <tissue evidence="11">Entire body</tissue>
    </source>
</reference>
<dbReference type="SMART" id="SM00409">
    <property type="entry name" value="IG"/>
    <property type="match status" value="1"/>
</dbReference>